<organism evidence="2">
    <name type="scientific">Graphocephala atropunctata</name>
    <dbReference type="NCBI Taxonomy" id="36148"/>
    <lineage>
        <taxon>Eukaryota</taxon>
        <taxon>Metazoa</taxon>
        <taxon>Ecdysozoa</taxon>
        <taxon>Arthropoda</taxon>
        <taxon>Hexapoda</taxon>
        <taxon>Insecta</taxon>
        <taxon>Pterygota</taxon>
        <taxon>Neoptera</taxon>
        <taxon>Paraneoptera</taxon>
        <taxon>Hemiptera</taxon>
        <taxon>Auchenorrhyncha</taxon>
        <taxon>Membracoidea</taxon>
        <taxon>Cicadellidae</taxon>
        <taxon>Cicadellinae</taxon>
        <taxon>Cicadellini</taxon>
        <taxon>Graphocephala</taxon>
    </lineage>
</organism>
<dbReference type="InterPro" id="IPR014790">
    <property type="entry name" value="MutL_C"/>
</dbReference>
<dbReference type="Gene3D" id="3.30.1540.20">
    <property type="entry name" value="MutL, C-terminal domain, dimerisation subdomain"/>
    <property type="match status" value="1"/>
</dbReference>
<dbReference type="InterPro" id="IPR037198">
    <property type="entry name" value="MutL_C_sf"/>
</dbReference>
<dbReference type="Gene3D" id="3.30.1370.100">
    <property type="entry name" value="MutL, C-terminal domain, regulatory subdomain"/>
    <property type="match status" value="1"/>
</dbReference>
<reference evidence="2" key="1">
    <citation type="submission" date="2015-11" db="EMBL/GenBank/DDBJ databases">
        <title>De novo transcriptome assembly of four potential Pierce s Disease insect vectors from Arizona vineyards.</title>
        <authorList>
            <person name="Tassone E.E."/>
        </authorList>
    </citation>
    <scope>NUCLEOTIDE SEQUENCE</scope>
</reference>
<feature type="non-terminal residue" evidence="2">
    <location>
        <position position="1"/>
    </location>
</feature>
<dbReference type="GO" id="GO:0016887">
    <property type="term" value="F:ATP hydrolysis activity"/>
    <property type="evidence" value="ECO:0007669"/>
    <property type="project" value="InterPro"/>
</dbReference>
<dbReference type="PANTHER" id="PTHR10073">
    <property type="entry name" value="DNA MISMATCH REPAIR PROTEIN MLH, PMS, MUTL"/>
    <property type="match status" value="1"/>
</dbReference>
<dbReference type="SMART" id="SM00853">
    <property type="entry name" value="MutL_C"/>
    <property type="match status" value="1"/>
</dbReference>
<dbReference type="GO" id="GO:0006298">
    <property type="term" value="P:mismatch repair"/>
    <property type="evidence" value="ECO:0007669"/>
    <property type="project" value="InterPro"/>
</dbReference>
<dbReference type="EMBL" id="GEBQ01030638">
    <property type="protein sequence ID" value="JAT09339.1"/>
    <property type="molecule type" value="Transcribed_RNA"/>
</dbReference>
<evidence type="ECO:0000259" key="1">
    <source>
        <dbReference type="SMART" id="SM00853"/>
    </source>
</evidence>
<dbReference type="SUPFAM" id="SSF118116">
    <property type="entry name" value="DNA mismatch repair protein MutL"/>
    <property type="match status" value="1"/>
</dbReference>
<dbReference type="InterPro" id="IPR042120">
    <property type="entry name" value="MutL_C_dimsub"/>
</dbReference>
<dbReference type="GO" id="GO:0005524">
    <property type="term" value="F:ATP binding"/>
    <property type="evidence" value="ECO:0007669"/>
    <property type="project" value="InterPro"/>
</dbReference>
<accession>A0A1B6KD10</accession>
<sequence>FLVLFDQHAVDERIRVENLSEGYRLGSDQLKSKALTPRVEIYLAENETAILKNLLPRMSKLGITLILEEDKLFLCEVPLCLFNKIAKENQLDSLGDRVTTVIKQLVVSAEHSRGVIPSLPHFLADIINSEACRGAIKFGDKLSLETCKLLLSNLALCEMPFQCAHGRPVLTPLIEVEDAKLLDEPINLMNLMKRCIHSDTME</sequence>
<evidence type="ECO:0000313" key="2">
    <source>
        <dbReference type="EMBL" id="JAT09339.1"/>
    </source>
</evidence>
<dbReference type="GO" id="GO:0140664">
    <property type="term" value="F:ATP-dependent DNA damage sensor activity"/>
    <property type="evidence" value="ECO:0007669"/>
    <property type="project" value="InterPro"/>
</dbReference>
<dbReference type="InterPro" id="IPR038973">
    <property type="entry name" value="MutL/Mlh/Pms-like"/>
</dbReference>
<dbReference type="AlphaFoldDB" id="A0A1B6KD10"/>
<feature type="domain" description="MutL C-terminal dimerisation" evidence="1">
    <location>
        <begin position="2"/>
        <end position="142"/>
    </location>
</feature>
<name>A0A1B6KD10_9HEMI</name>
<gene>
    <name evidence="2" type="ORF">g.5206</name>
</gene>
<proteinExistence type="predicted"/>
<dbReference type="InterPro" id="IPR042121">
    <property type="entry name" value="MutL_C_regsub"/>
</dbReference>
<protein>
    <recommendedName>
        <fullName evidence="1">MutL C-terminal dimerisation domain-containing protein</fullName>
    </recommendedName>
</protein>
<dbReference type="Pfam" id="PF08676">
    <property type="entry name" value="MutL_C"/>
    <property type="match status" value="1"/>
</dbReference>
<dbReference type="GO" id="GO:0032300">
    <property type="term" value="C:mismatch repair complex"/>
    <property type="evidence" value="ECO:0007669"/>
    <property type="project" value="InterPro"/>
</dbReference>
<dbReference type="PANTHER" id="PTHR10073:SF47">
    <property type="entry name" value="DNA MISMATCH REPAIR PROTEIN MLH3"/>
    <property type="match status" value="1"/>
</dbReference>